<name>A0A157PKW7_9BORD</name>
<sequence length="224" mass="23725">MSASRRIVLASVLVAGLLGAAPVLSAEIGVTGSLTFAGGKPVFVPPADWRLVSQSDKNGTHYAEYRFPMKSVSEQFAVARLSLRTLAPSVNYADLPAEEARALEHASDEAIQDTMREVESMPGMEFEAGGAQLIYTALDNGKRYHFVQFISVKGVTEEGREQKPAVAVGLRCRSAVDETSPQRAAAAEELESRCYDLLADLGSVEGGIVSGAGGDGDPQPAPQQ</sequence>
<gene>
    <name evidence="2" type="ORF">SAMEA1982600_02757</name>
</gene>
<reference evidence="2 3" key="1">
    <citation type="submission" date="2016-03" db="EMBL/GenBank/DDBJ databases">
        <authorList>
            <consortium name="Pathogen Informatics"/>
        </authorList>
    </citation>
    <scope>NUCLEOTIDE SEQUENCE [LARGE SCALE GENOMIC DNA]</scope>
    <source>
        <strain evidence="2 3">NCTC13364</strain>
    </source>
</reference>
<dbReference type="OrthoDB" id="8635859at2"/>
<feature type="chain" id="PRO_5007614964" description="Lipoprotein" evidence="1">
    <location>
        <begin position="26"/>
        <end position="224"/>
    </location>
</feature>
<feature type="signal peptide" evidence="1">
    <location>
        <begin position="1"/>
        <end position="25"/>
    </location>
</feature>
<evidence type="ECO:0000256" key="1">
    <source>
        <dbReference type="SAM" id="SignalP"/>
    </source>
</evidence>
<organism evidence="2 3">
    <name type="scientific">Bordetella ansorpii</name>
    <dbReference type="NCBI Taxonomy" id="288768"/>
    <lineage>
        <taxon>Bacteria</taxon>
        <taxon>Pseudomonadati</taxon>
        <taxon>Pseudomonadota</taxon>
        <taxon>Betaproteobacteria</taxon>
        <taxon>Burkholderiales</taxon>
        <taxon>Alcaligenaceae</taxon>
        <taxon>Bordetella</taxon>
    </lineage>
</organism>
<keyword evidence="1" id="KW-0732">Signal</keyword>
<accession>A0A157PKW7</accession>
<evidence type="ECO:0000313" key="3">
    <source>
        <dbReference type="Proteomes" id="UP000077037"/>
    </source>
</evidence>
<proteinExistence type="predicted"/>
<evidence type="ECO:0008006" key="4">
    <source>
        <dbReference type="Google" id="ProtNLM"/>
    </source>
</evidence>
<dbReference type="RefSeq" id="WP_066413022.1">
    <property type="nucleotide sequence ID" value="NZ_FKBS01000014.1"/>
</dbReference>
<dbReference type="AlphaFoldDB" id="A0A157PKW7"/>
<dbReference type="Proteomes" id="UP000077037">
    <property type="component" value="Unassembled WGS sequence"/>
</dbReference>
<protein>
    <recommendedName>
        <fullName evidence="4">Lipoprotein</fullName>
    </recommendedName>
</protein>
<evidence type="ECO:0000313" key="2">
    <source>
        <dbReference type="EMBL" id="SAI33960.1"/>
    </source>
</evidence>
<dbReference type="EMBL" id="FKBS01000014">
    <property type="protein sequence ID" value="SAI33960.1"/>
    <property type="molecule type" value="Genomic_DNA"/>
</dbReference>